<organism evidence="2 3">
    <name type="scientific">Nannochloropsis gaditana</name>
    <dbReference type="NCBI Taxonomy" id="72520"/>
    <lineage>
        <taxon>Eukaryota</taxon>
        <taxon>Sar</taxon>
        <taxon>Stramenopiles</taxon>
        <taxon>Ochrophyta</taxon>
        <taxon>Eustigmatophyceae</taxon>
        <taxon>Eustigmatales</taxon>
        <taxon>Monodopsidaceae</taxon>
        <taxon>Nannochloropsis</taxon>
    </lineage>
</organism>
<feature type="compositionally biased region" description="Basic and acidic residues" evidence="1">
    <location>
        <begin position="120"/>
        <end position="143"/>
    </location>
</feature>
<accession>W7TFY3</accession>
<dbReference type="Proteomes" id="UP000019335">
    <property type="component" value="Chromosome 10"/>
</dbReference>
<feature type="compositionally biased region" description="Gly residues" evidence="1">
    <location>
        <begin position="256"/>
        <end position="265"/>
    </location>
</feature>
<feature type="compositionally biased region" description="Basic and acidic residues" evidence="1">
    <location>
        <begin position="154"/>
        <end position="171"/>
    </location>
</feature>
<reference evidence="2 3" key="1">
    <citation type="journal article" date="2014" name="Mol. Plant">
        <title>Chromosome Scale Genome Assembly and Transcriptome Profiling of Nannochloropsis gaditana in Nitrogen Depletion.</title>
        <authorList>
            <person name="Corteggiani Carpinelli E."/>
            <person name="Telatin A."/>
            <person name="Vitulo N."/>
            <person name="Forcato C."/>
            <person name="D'Angelo M."/>
            <person name="Schiavon R."/>
            <person name="Vezzi A."/>
            <person name="Giacometti G.M."/>
            <person name="Morosinotto T."/>
            <person name="Valle G."/>
        </authorList>
    </citation>
    <scope>NUCLEOTIDE SEQUENCE [LARGE SCALE GENOMIC DNA]</scope>
    <source>
        <strain evidence="2 3">B-31</strain>
    </source>
</reference>
<feature type="compositionally biased region" description="Basic and acidic residues" evidence="1">
    <location>
        <begin position="1"/>
        <end position="11"/>
    </location>
</feature>
<evidence type="ECO:0000313" key="3">
    <source>
        <dbReference type="Proteomes" id="UP000019335"/>
    </source>
</evidence>
<feature type="region of interest" description="Disordered" evidence="1">
    <location>
        <begin position="1"/>
        <end position="44"/>
    </location>
</feature>
<dbReference type="OrthoDB" id="10512534at2759"/>
<comment type="caution">
    <text evidence="2">The sequence shown here is derived from an EMBL/GenBank/DDBJ whole genome shotgun (WGS) entry which is preliminary data.</text>
</comment>
<evidence type="ECO:0000313" key="2">
    <source>
        <dbReference type="EMBL" id="EWM25920.1"/>
    </source>
</evidence>
<sequence length="299" mass="31105">MAPGCRAERAIGESGGKGGEEGGEDGGEERKGGPGIEALLRAQQQHIERLQRKVEALEARLSKVQESGEVEGDQRDSGQEASWEEDSGAWEFPLPAQSEASPAPPPDSGCHPSEAGSQEPFKDSRVDTRPLDPLHEGHCEHAIGGEGECLQSREGGEGKSVKRGGPGREEEIVPPLASGNAAGPGVLRKVNAPVEKNAVLLSGTPATDAGTEAAGHASVPDRLANAAVRLFPRMVVPSIIFTPQGRAGAATLSGVTGDGPSGPKGIGEEEEEEEEDYDLESPSVLLIEQRYLGSQGAYA</sequence>
<dbReference type="EMBL" id="AZIL01000826">
    <property type="protein sequence ID" value="EWM25920.1"/>
    <property type="molecule type" value="Genomic_DNA"/>
</dbReference>
<dbReference type="AlphaFoldDB" id="W7TFY3"/>
<feature type="region of interest" description="Disordered" evidence="1">
    <location>
        <begin position="249"/>
        <end position="282"/>
    </location>
</feature>
<feature type="region of interest" description="Disordered" evidence="1">
    <location>
        <begin position="63"/>
        <end position="184"/>
    </location>
</feature>
<feature type="compositionally biased region" description="Acidic residues" evidence="1">
    <location>
        <begin position="268"/>
        <end position="279"/>
    </location>
</feature>
<gene>
    <name evidence="2" type="ORF">Naga_100134g18</name>
</gene>
<proteinExistence type="predicted"/>
<name>W7TFY3_9STRA</name>
<keyword evidence="3" id="KW-1185">Reference proteome</keyword>
<protein>
    <submittedName>
        <fullName evidence="2">Uncharacterized protein</fullName>
    </submittedName>
</protein>
<evidence type="ECO:0000256" key="1">
    <source>
        <dbReference type="SAM" id="MobiDB-lite"/>
    </source>
</evidence>